<sequence length="133" mass="13605">MSAPVSAPVVLRASSACAACGERFVVDVTCGLEALPDGTYSLAGAQPKVAARETATFECTVCGATGRALPLGPLAQLKALPVAQCGHRAAATHYPGEGHDGTVCTGCCLACQTEHMARKNRAAQPDPTTRRIP</sequence>
<gene>
    <name evidence="1" type="ORF">J4709_29650</name>
</gene>
<name>A0ABS3RYA2_9ACTN</name>
<keyword evidence="2" id="KW-1185">Reference proteome</keyword>
<evidence type="ECO:0000313" key="2">
    <source>
        <dbReference type="Proteomes" id="UP000680206"/>
    </source>
</evidence>
<proteinExistence type="predicted"/>
<dbReference type="Proteomes" id="UP000680206">
    <property type="component" value="Unassembled WGS sequence"/>
</dbReference>
<reference evidence="1 2" key="1">
    <citation type="submission" date="2021-03" db="EMBL/GenBank/DDBJ databases">
        <title>Actinomadura violae sp. nov., isolated from lichen in Thailand.</title>
        <authorList>
            <person name="Kanchanasin P."/>
            <person name="Saeng-In P."/>
            <person name="Phongsopitanun W."/>
            <person name="Yuki M."/>
            <person name="Kudo T."/>
            <person name="Ohkuma M."/>
            <person name="Tanasupawat S."/>
        </authorList>
    </citation>
    <scope>NUCLEOTIDE SEQUENCE [LARGE SCALE GENOMIC DNA]</scope>
    <source>
        <strain evidence="1 2">LCR2-06</strain>
    </source>
</reference>
<organism evidence="1 2">
    <name type="scientific">Actinomadura violacea</name>
    <dbReference type="NCBI Taxonomy" id="2819934"/>
    <lineage>
        <taxon>Bacteria</taxon>
        <taxon>Bacillati</taxon>
        <taxon>Actinomycetota</taxon>
        <taxon>Actinomycetes</taxon>
        <taxon>Streptosporangiales</taxon>
        <taxon>Thermomonosporaceae</taxon>
        <taxon>Actinomadura</taxon>
    </lineage>
</organism>
<evidence type="ECO:0000313" key="1">
    <source>
        <dbReference type="EMBL" id="MBO2461743.1"/>
    </source>
</evidence>
<protein>
    <submittedName>
        <fullName evidence="1">Uncharacterized protein</fullName>
    </submittedName>
</protein>
<dbReference type="RefSeq" id="WP_208245259.1">
    <property type="nucleotide sequence ID" value="NZ_JAGEPF010000018.1"/>
</dbReference>
<accession>A0ABS3RYA2</accession>
<dbReference type="EMBL" id="JAGEPF010000018">
    <property type="protein sequence ID" value="MBO2461743.1"/>
    <property type="molecule type" value="Genomic_DNA"/>
</dbReference>
<comment type="caution">
    <text evidence="1">The sequence shown here is derived from an EMBL/GenBank/DDBJ whole genome shotgun (WGS) entry which is preliminary data.</text>
</comment>